<dbReference type="Gene3D" id="3.40.50.1110">
    <property type="entry name" value="SGNH hydrolase"/>
    <property type="match status" value="1"/>
</dbReference>
<dbReference type="OrthoDB" id="9786188at2"/>
<dbReference type="GO" id="GO:0006629">
    <property type="term" value="P:lipid metabolic process"/>
    <property type="evidence" value="ECO:0007669"/>
    <property type="project" value="InterPro"/>
</dbReference>
<gene>
    <name evidence="2" type="ORF">SAMN04488241_10922</name>
</gene>
<dbReference type="AlphaFoldDB" id="A0A1I5TSZ2"/>
<dbReference type="SUPFAM" id="SSF52266">
    <property type="entry name" value="SGNH hydrolase"/>
    <property type="match status" value="1"/>
</dbReference>
<keyword evidence="3" id="KW-1185">Reference proteome</keyword>
<accession>A0A1I5TSZ2</accession>
<dbReference type="Pfam" id="PF13472">
    <property type="entry name" value="Lipase_GDSL_2"/>
    <property type="match status" value="1"/>
</dbReference>
<organism evidence="2 3">
    <name type="scientific">Sphingomonas rubra</name>
    <dbReference type="NCBI Taxonomy" id="634430"/>
    <lineage>
        <taxon>Bacteria</taxon>
        <taxon>Pseudomonadati</taxon>
        <taxon>Pseudomonadota</taxon>
        <taxon>Alphaproteobacteria</taxon>
        <taxon>Sphingomonadales</taxon>
        <taxon>Sphingomonadaceae</taxon>
        <taxon>Sphingomonas</taxon>
    </lineage>
</organism>
<dbReference type="STRING" id="634430.SAMN04488241_10922"/>
<protein>
    <submittedName>
        <fullName evidence="2">Acyl-CoA thioesterase-1</fullName>
    </submittedName>
</protein>
<dbReference type="CDD" id="cd01822">
    <property type="entry name" value="Lysophospholipase_L1_like"/>
    <property type="match status" value="1"/>
</dbReference>
<evidence type="ECO:0000259" key="1">
    <source>
        <dbReference type="Pfam" id="PF13472"/>
    </source>
</evidence>
<feature type="domain" description="SGNH hydrolase-type esterase" evidence="1">
    <location>
        <begin position="13"/>
        <end position="172"/>
    </location>
</feature>
<sequence>MPHSPTGDPVVLAFGDSLTAGYGLPSDQSFAAQLQAALRRTRPAARVINAGVSGDTTASALARLPRVLSGLSARPDLAIVELGANDLLRGVEPARMRQNLDAILHGLRDVGIPPLVAGMRAPFFLGPFAATFDAVFPAVAAAHGAPIYPFFLDGVIGDPSLVLADGLHPNARAIGIVVDRILPTVTTALDTLARAA</sequence>
<reference evidence="2 3" key="1">
    <citation type="submission" date="2016-10" db="EMBL/GenBank/DDBJ databases">
        <authorList>
            <person name="de Groot N.N."/>
        </authorList>
    </citation>
    <scope>NUCLEOTIDE SEQUENCE [LARGE SCALE GENOMIC DNA]</scope>
    <source>
        <strain evidence="2 3">CGMCC 1.9113</strain>
    </source>
</reference>
<dbReference type="InterPro" id="IPR013830">
    <property type="entry name" value="SGNH_hydro"/>
</dbReference>
<name>A0A1I5TSZ2_9SPHN</name>
<dbReference type="InterPro" id="IPR051532">
    <property type="entry name" value="Ester_Hydrolysis_Enzymes"/>
</dbReference>
<dbReference type="Proteomes" id="UP000199586">
    <property type="component" value="Unassembled WGS sequence"/>
</dbReference>
<dbReference type="PANTHER" id="PTHR30383">
    <property type="entry name" value="THIOESTERASE 1/PROTEASE 1/LYSOPHOSPHOLIPASE L1"/>
    <property type="match status" value="1"/>
</dbReference>
<dbReference type="PROSITE" id="PS01098">
    <property type="entry name" value="LIPASE_GDSL_SER"/>
    <property type="match status" value="1"/>
</dbReference>
<dbReference type="PANTHER" id="PTHR30383:SF24">
    <property type="entry name" value="THIOESTERASE 1_PROTEASE 1_LYSOPHOSPHOLIPASE L1"/>
    <property type="match status" value="1"/>
</dbReference>
<evidence type="ECO:0000313" key="3">
    <source>
        <dbReference type="Proteomes" id="UP000199586"/>
    </source>
</evidence>
<evidence type="ECO:0000313" key="2">
    <source>
        <dbReference type="EMBL" id="SFP86031.1"/>
    </source>
</evidence>
<dbReference type="InterPro" id="IPR036514">
    <property type="entry name" value="SGNH_hydro_sf"/>
</dbReference>
<dbReference type="GO" id="GO:0004622">
    <property type="term" value="F:phosphatidylcholine lysophospholipase activity"/>
    <property type="evidence" value="ECO:0007669"/>
    <property type="project" value="TreeGrafter"/>
</dbReference>
<proteinExistence type="predicted"/>
<dbReference type="RefSeq" id="WP_093333826.1">
    <property type="nucleotide sequence ID" value="NZ_FOXP01000009.1"/>
</dbReference>
<dbReference type="EMBL" id="FOXP01000009">
    <property type="protein sequence ID" value="SFP86031.1"/>
    <property type="molecule type" value="Genomic_DNA"/>
</dbReference>
<dbReference type="InterPro" id="IPR008265">
    <property type="entry name" value="Lipase_GDSL_AS"/>
</dbReference>